<dbReference type="CDD" id="cd12797">
    <property type="entry name" value="M23_peptidase"/>
    <property type="match status" value="1"/>
</dbReference>
<name>A0A0E9MSA5_9SPHN</name>
<sequence length="283" mass="29923">MRRLLPFAAVALIAAAPVPSDIKLQGQLEQGGIAYGTVPPGTVSLKLGDETVPVAPDGRFLLGFDRNAPATLVLEARNASGAVLTRTLAIAPHAWAIQHVDVPKRPPVPNEEFERLRAPEVAQIVAARAVTSDTDGWRQHFAWPARGRISGVFGSQRIYRGNEPGAYHSGVDIAGGAGAPVTAPADGVVVLAADKPFTLEGNLLMIDHGMGLNSAFLHLSEIDVKKGDHVKKGQLLGRIGSTGRATGPHLHWAMKWKDARIDPMALTGPMPGQDVSKVPVAEN</sequence>
<dbReference type="GO" id="GO:0004222">
    <property type="term" value="F:metalloendopeptidase activity"/>
    <property type="evidence" value="ECO:0007669"/>
    <property type="project" value="TreeGrafter"/>
</dbReference>
<dbReference type="Pfam" id="PF01551">
    <property type="entry name" value="Peptidase_M23"/>
    <property type="match status" value="1"/>
</dbReference>
<dbReference type="InterPro" id="IPR050570">
    <property type="entry name" value="Cell_wall_metabolism_enzyme"/>
</dbReference>
<accession>A0A0E9MSA5</accession>
<dbReference type="EMBL" id="BBWU01000050">
    <property type="protein sequence ID" value="GAO40662.1"/>
    <property type="molecule type" value="Genomic_DNA"/>
</dbReference>
<evidence type="ECO:0000313" key="3">
    <source>
        <dbReference type="Proteomes" id="UP000033202"/>
    </source>
</evidence>
<reference evidence="2 3" key="1">
    <citation type="submission" date="2015-04" db="EMBL/GenBank/DDBJ databases">
        <title>Whole genome shotgun sequence of Sphingomonas changbaiensis NBRC 104936.</title>
        <authorList>
            <person name="Katano-Makiyama Y."/>
            <person name="Hosoyama A."/>
            <person name="Hashimoto M."/>
            <person name="Noguchi M."/>
            <person name="Tsuchikane K."/>
            <person name="Ohji S."/>
            <person name="Yamazoe A."/>
            <person name="Ichikawa N."/>
            <person name="Kimura A."/>
            <person name="Fujita N."/>
        </authorList>
    </citation>
    <scope>NUCLEOTIDE SEQUENCE [LARGE SCALE GENOMIC DNA]</scope>
    <source>
        <strain evidence="2 3">NBRC 104936</strain>
    </source>
</reference>
<proteinExistence type="predicted"/>
<dbReference type="PANTHER" id="PTHR21666:SF285">
    <property type="entry name" value="M23 FAMILY METALLOPEPTIDASE"/>
    <property type="match status" value="1"/>
</dbReference>
<dbReference type="PANTHER" id="PTHR21666">
    <property type="entry name" value="PEPTIDASE-RELATED"/>
    <property type="match status" value="1"/>
</dbReference>
<comment type="caution">
    <text evidence="2">The sequence shown here is derived from an EMBL/GenBank/DDBJ whole genome shotgun (WGS) entry which is preliminary data.</text>
</comment>
<dbReference type="Proteomes" id="UP000033202">
    <property type="component" value="Unassembled WGS sequence"/>
</dbReference>
<dbReference type="Gene3D" id="2.70.70.10">
    <property type="entry name" value="Glucose Permease (Domain IIA)"/>
    <property type="match status" value="1"/>
</dbReference>
<protein>
    <submittedName>
        <fullName evidence="2">Peptidase M23 family protein</fullName>
    </submittedName>
</protein>
<dbReference type="OrthoDB" id="9815245at2"/>
<dbReference type="STRING" id="1219043.SCH01S_50_00290"/>
<dbReference type="AlphaFoldDB" id="A0A0E9MSA5"/>
<feature type="domain" description="M23ase beta-sheet core" evidence="1">
    <location>
        <begin position="167"/>
        <end position="263"/>
    </location>
</feature>
<dbReference type="FunFam" id="2.70.70.10:FF:000019">
    <property type="entry name" value="M23 family peptidase"/>
    <property type="match status" value="1"/>
</dbReference>
<evidence type="ECO:0000259" key="1">
    <source>
        <dbReference type="Pfam" id="PF01551"/>
    </source>
</evidence>
<keyword evidence="3" id="KW-1185">Reference proteome</keyword>
<dbReference type="InterPro" id="IPR011055">
    <property type="entry name" value="Dup_hybrid_motif"/>
</dbReference>
<dbReference type="InterPro" id="IPR016047">
    <property type="entry name" value="M23ase_b-sheet_dom"/>
</dbReference>
<evidence type="ECO:0000313" key="2">
    <source>
        <dbReference type="EMBL" id="GAO40662.1"/>
    </source>
</evidence>
<dbReference type="SUPFAM" id="SSF51261">
    <property type="entry name" value="Duplicated hybrid motif"/>
    <property type="match status" value="1"/>
</dbReference>
<gene>
    <name evidence="2" type="ORF">SCH01S_50_00290</name>
</gene>
<organism evidence="2 3">
    <name type="scientific">Sphingomonas changbaiensis NBRC 104936</name>
    <dbReference type="NCBI Taxonomy" id="1219043"/>
    <lineage>
        <taxon>Bacteria</taxon>
        <taxon>Pseudomonadati</taxon>
        <taxon>Pseudomonadota</taxon>
        <taxon>Alphaproteobacteria</taxon>
        <taxon>Sphingomonadales</taxon>
        <taxon>Sphingomonadaceae</taxon>
        <taxon>Sphingomonas</taxon>
    </lineage>
</organism>